<feature type="compositionally biased region" description="Basic and acidic residues" evidence="1">
    <location>
        <begin position="1"/>
        <end position="17"/>
    </location>
</feature>
<feature type="compositionally biased region" description="Basic and acidic residues" evidence="1">
    <location>
        <begin position="277"/>
        <end position="302"/>
    </location>
</feature>
<dbReference type="AlphaFoldDB" id="A0A7R9EHK2"/>
<name>A0A7R9EHK2_9NEOP</name>
<evidence type="ECO:0000313" key="2">
    <source>
        <dbReference type="EMBL" id="CAD7432795.1"/>
    </source>
</evidence>
<protein>
    <submittedName>
        <fullName evidence="2">Uncharacterized protein</fullName>
    </submittedName>
</protein>
<sequence length="424" mass="48310">MYEKCEESPSQDERSRPSESQSAKKRKKFGTVREVMKKLHVSTFETGPDCESKTHQCFRKIPPQQRSILIKKLNALGDWNKQSAHLAGLMNIVPIKQRYAKGDEEEANFRDCSFHYKIIMEQNDGYQEEVVCRQGFIISLPYGRSFLRARFCSAQLAAGWYILVGRPLLLVRINFGLPGPCSASMSDSVPMIQHHCSYNLSVGPSRRISPPLYTQLTKLANTIPTSCVTILKRTPNMLVLGELVRANKLCWVVLDHLLEIINDQPNMLAESGGTAHVQKESERDNSVTSMDRRGQSEKRTQDRTNGIILKLSDKENKKEIIFKAKDLYREHFPKECTTIGNIKIDKSKIPELASANTIYFVNDIIGAREIELHIKVDQNSQEYLFTSQPLVFGYEKYLLNKDACIIRKMTNAVSSKRTSWTAVK</sequence>
<feature type="region of interest" description="Disordered" evidence="1">
    <location>
        <begin position="271"/>
        <end position="304"/>
    </location>
</feature>
<proteinExistence type="predicted"/>
<organism evidence="2">
    <name type="scientific">Timema monikensis</name>
    <dbReference type="NCBI Taxonomy" id="170555"/>
    <lineage>
        <taxon>Eukaryota</taxon>
        <taxon>Metazoa</taxon>
        <taxon>Ecdysozoa</taxon>
        <taxon>Arthropoda</taxon>
        <taxon>Hexapoda</taxon>
        <taxon>Insecta</taxon>
        <taxon>Pterygota</taxon>
        <taxon>Neoptera</taxon>
        <taxon>Polyneoptera</taxon>
        <taxon>Phasmatodea</taxon>
        <taxon>Timematodea</taxon>
        <taxon>Timematoidea</taxon>
        <taxon>Timematidae</taxon>
        <taxon>Timema</taxon>
    </lineage>
</organism>
<dbReference type="EMBL" id="OB795876">
    <property type="protein sequence ID" value="CAD7432795.1"/>
    <property type="molecule type" value="Genomic_DNA"/>
</dbReference>
<gene>
    <name evidence="2" type="ORF">TMSB3V08_LOCUS9494</name>
</gene>
<reference evidence="2" key="1">
    <citation type="submission" date="2020-11" db="EMBL/GenBank/DDBJ databases">
        <authorList>
            <person name="Tran Van P."/>
        </authorList>
    </citation>
    <scope>NUCLEOTIDE SEQUENCE</scope>
</reference>
<evidence type="ECO:0000256" key="1">
    <source>
        <dbReference type="SAM" id="MobiDB-lite"/>
    </source>
</evidence>
<feature type="region of interest" description="Disordered" evidence="1">
    <location>
        <begin position="1"/>
        <end position="29"/>
    </location>
</feature>
<accession>A0A7R9EHK2</accession>